<dbReference type="OrthoDB" id="540004at2759"/>
<keyword evidence="1" id="KW-0808">Transferase</keyword>
<sequence>MTVAQEPSSSTGSKTLLQKYYATWESKIGYKLVLGDARHFGFYDHDTWWPFPVGRRLRAMEERVFKKLDLPAGSKVLDAGCGAGLVAIHMARRGLKVQAVDLVDRHVRLASRNVQKAGLQSQIKAEKSSYQDLAYSDGAFDGIYTVETFVHATDPEVAAKELVRVIRPGGRLAMHEYEFRSFDKMNRIQANKKYEDLDKLAAMPELRRFHSGYIKSLLEDAGMVDVQVEDLSENILPMLRYFFVLAFIPYLIISFLGLQDHFANTVYGYFLYDASDEWRYVSVSARKPELGERRVDSPRT</sequence>
<dbReference type="AlphaFoldDB" id="A0A9P4MEE9"/>
<evidence type="ECO:0000256" key="2">
    <source>
        <dbReference type="ARBA" id="ARBA00038188"/>
    </source>
</evidence>
<keyword evidence="3" id="KW-1133">Transmembrane helix</keyword>
<keyword evidence="3" id="KW-0812">Transmembrane</keyword>
<evidence type="ECO:0000313" key="5">
    <source>
        <dbReference type="EMBL" id="KAF2150103.1"/>
    </source>
</evidence>
<evidence type="ECO:0000259" key="4">
    <source>
        <dbReference type="Pfam" id="PF08241"/>
    </source>
</evidence>
<dbReference type="Gene3D" id="3.40.50.150">
    <property type="entry name" value="Vaccinia Virus protein VP39"/>
    <property type="match status" value="1"/>
</dbReference>
<protein>
    <submittedName>
        <fullName evidence="5">S-adenosyl-L-methionine-dependent methyltransferase</fullName>
    </submittedName>
</protein>
<proteinExistence type="inferred from homology"/>
<dbReference type="Pfam" id="PF08241">
    <property type="entry name" value="Methyltransf_11"/>
    <property type="match status" value="1"/>
</dbReference>
<keyword evidence="5" id="KW-0489">Methyltransferase</keyword>
<accession>A0A9P4MEE9</accession>
<keyword evidence="3" id="KW-0472">Membrane</keyword>
<dbReference type="InterPro" id="IPR050447">
    <property type="entry name" value="Erg6_SMT_methyltransf"/>
</dbReference>
<dbReference type="GO" id="GO:0032259">
    <property type="term" value="P:methylation"/>
    <property type="evidence" value="ECO:0007669"/>
    <property type="project" value="UniProtKB-KW"/>
</dbReference>
<dbReference type="InterPro" id="IPR029063">
    <property type="entry name" value="SAM-dependent_MTases_sf"/>
</dbReference>
<comment type="caution">
    <text evidence="5">The sequence shown here is derived from an EMBL/GenBank/DDBJ whole genome shotgun (WGS) entry which is preliminary data.</text>
</comment>
<organism evidence="5 6">
    <name type="scientific">Myriangium duriaei CBS 260.36</name>
    <dbReference type="NCBI Taxonomy" id="1168546"/>
    <lineage>
        <taxon>Eukaryota</taxon>
        <taxon>Fungi</taxon>
        <taxon>Dikarya</taxon>
        <taxon>Ascomycota</taxon>
        <taxon>Pezizomycotina</taxon>
        <taxon>Dothideomycetes</taxon>
        <taxon>Dothideomycetidae</taxon>
        <taxon>Myriangiales</taxon>
        <taxon>Myriangiaceae</taxon>
        <taxon>Myriangium</taxon>
    </lineage>
</organism>
<feature type="transmembrane region" description="Helical" evidence="3">
    <location>
        <begin position="238"/>
        <end position="258"/>
    </location>
</feature>
<comment type="similarity">
    <text evidence="2">Belongs to the class I-like SAM-binding methyltransferase superfamily. Erg6/SMT family.</text>
</comment>
<name>A0A9P4MEE9_9PEZI</name>
<dbReference type="CDD" id="cd02440">
    <property type="entry name" value="AdoMet_MTases"/>
    <property type="match status" value="1"/>
</dbReference>
<gene>
    <name evidence="5" type="ORF">K461DRAFT_296487</name>
</gene>
<dbReference type="Proteomes" id="UP000799439">
    <property type="component" value="Unassembled WGS sequence"/>
</dbReference>
<dbReference type="EMBL" id="ML996090">
    <property type="protein sequence ID" value="KAF2150103.1"/>
    <property type="molecule type" value="Genomic_DNA"/>
</dbReference>
<reference evidence="5" key="1">
    <citation type="journal article" date="2020" name="Stud. Mycol.">
        <title>101 Dothideomycetes genomes: a test case for predicting lifestyles and emergence of pathogens.</title>
        <authorList>
            <person name="Haridas S."/>
            <person name="Albert R."/>
            <person name="Binder M."/>
            <person name="Bloem J."/>
            <person name="Labutti K."/>
            <person name="Salamov A."/>
            <person name="Andreopoulos B."/>
            <person name="Baker S."/>
            <person name="Barry K."/>
            <person name="Bills G."/>
            <person name="Bluhm B."/>
            <person name="Cannon C."/>
            <person name="Castanera R."/>
            <person name="Culley D."/>
            <person name="Daum C."/>
            <person name="Ezra D."/>
            <person name="Gonzalez J."/>
            <person name="Henrissat B."/>
            <person name="Kuo A."/>
            <person name="Liang C."/>
            <person name="Lipzen A."/>
            <person name="Lutzoni F."/>
            <person name="Magnuson J."/>
            <person name="Mondo S."/>
            <person name="Nolan M."/>
            <person name="Ohm R."/>
            <person name="Pangilinan J."/>
            <person name="Park H.-J."/>
            <person name="Ramirez L."/>
            <person name="Alfaro M."/>
            <person name="Sun H."/>
            <person name="Tritt A."/>
            <person name="Yoshinaga Y."/>
            <person name="Zwiers L.-H."/>
            <person name="Turgeon B."/>
            <person name="Goodwin S."/>
            <person name="Spatafora J."/>
            <person name="Crous P."/>
            <person name="Grigoriev I."/>
        </authorList>
    </citation>
    <scope>NUCLEOTIDE SEQUENCE</scope>
    <source>
        <strain evidence="5">CBS 260.36</strain>
    </source>
</reference>
<dbReference type="GO" id="GO:0005783">
    <property type="term" value="C:endoplasmic reticulum"/>
    <property type="evidence" value="ECO:0007669"/>
    <property type="project" value="TreeGrafter"/>
</dbReference>
<evidence type="ECO:0000313" key="6">
    <source>
        <dbReference type="Proteomes" id="UP000799439"/>
    </source>
</evidence>
<keyword evidence="6" id="KW-1185">Reference proteome</keyword>
<evidence type="ECO:0000256" key="3">
    <source>
        <dbReference type="SAM" id="Phobius"/>
    </source>
</evidence>
<evidence type="ECO:0000256" key="1">
    <source>
        <dbReference type="ARBA" id="ARBA00022679"/>
    </source>
</evidence>
<dbReference type="SUPFAM" id="SSF53335">
    <property type="entry name" value="S-adenosyl-L-methionine-dependent methyltransferases"/>
    <property type="match status" value="1"/>
</dbReference>
<dbReference type="PANTHER" id="PTHR44068:SF1">
    <property type="entry name" value="HYPOTHETICAL LOC100005854"/>
    <property type="match status" value="1"/>
</dbReference>
<dbReference type="PANTHER" id="PTHR44068">
    <property type="entry name" value="ZGC:194242"/>
    <property type="match status" value="1"/>
</dbReference>
<dbReference type="GO" id="GO:0006696">
    <property type="term" value="P:ergosterol biosynthetic process"/>
    <property type="evidence" value="ECO:0007669"/>
    <property type="project" value="TreeGrafter"/>
</dbReference>
<dbReference type="InterPro" id="IPR013216">
    <property type="entry name" value="Methyltransf_11"/>
</dbReference>
<feature type="domain" description="Methyltransferase type 11" evidence="4">
    <location>
        <begin position="77"/>
        <end position="173"/>
    </location>
</feature>
<dbReference type="GO" id="GO:0003838">
    <property type="term" value="F:sterol 24-C-methyltransferase activity"/>
    <property type="evidence" value="ECO:0007669"/>
    <property type="project" value="TreeGrafter"/>
</dbReference>